<protein>
    <submittedName>
        <fullName evidence="1">Uncharacterized protein</fullName>
    </submittedName>
</protein>
<sequence length="8" mass="853">MIVSSAVF</sequence>
<evidence type="ECO:0000313" key="1">
    <source>
        <dbReference type="EMBL" id="JAH54255.1"/>
    </source>
</evidence>
<reference evidence="1" key="2">
    <citation type="journal article" date="2015" name="Fish Shellfish Immunol.">
        <title>Early steps in the European eel (Anguilla anguilla)-Vibrio vulnificus interaction in the gills: Role of the RtxA13 toxin.</title>
        <authorList>
            <person name="Callol A."/>
            <person name="Pajuelo D."/>
            <person name="Ebbesson L."/>
            <person name="Teles M."/>
            <person name="MacKenzie S."/>
            <person name="Amaro C."/>
        </authorList>
    </citation>
    <scope>NUCLEOTIDE SEQUENCE</scope>
</reference>
<dbReference type="EMBL" id="GBXM01054322">
    <property type="protein sequence ID" value="JAH54255.1"/>
    <property type="molecule type" value="Transcribed_RNA"/>
</dbReference>
<name>A0A0E9TN29_ANGAN</name>
<proteinExistence type="predicted"/>
<accession>A0A0E9TN29</accession>
<organism evidence="1">
    <name type="scientific">Anguilla anguilla</name>
    <name type="common">European freshwater eel</name>
    <name type="synonym">Muraena anguilla</name>
    <dbReference type="NCBI Taxonomy" id="7936"/>
    <lineage>
        <taxon>Eukaryota</taxon>
        <taxon>Metazoa</taxon>
        <taxon>Chordata</taxon>
        <taxon>Craniata</taxon>
        <taxon>Vertebrata</taxon>
        <taxon>Euteleostomi</taxon>
        <taxon>Actinopterygii</taxon>
        <taxon>Neopterygii</taxon>
        <taxon>Teleostei</taxon>
        <taxon>Anguilliformes</taxon>
        <taxon>Anguillidae</taxon>
        <taxon>Anguilla</taxon>
    </lineage>
</organism>
<reference evidence="1" key="1">
    <citation type="submission" date="2014-11" db="EMBL/GenBank/DDBJ databases">
        <authorList>
            <person name="Amaro Gonzalez C."/>
        </authorList>
    </citation>
    <scope>NUCLEOTIDE SEQUENCE</scope>
</reference>